<reference evidence="9 10" key="1">
    <citation type="submission" date="2024-05" db="EMBL/GenBank/DDBJ databases">
        <title>Genome sequencing and assembly of Indian major carp, Cirrhinus mrigala (Hamilton, 1822).</title>
        <authorList>
            <person name="Mohindra V."/>
            <person name="Chowdhury L.M."/>
            <person name="Lal K."/>
            <person name="Jena J.K."/>
        </authorList>
    </citation>
    <scope>NUCLEOTIDE SEQUENCE [LARGE SCALE GENOMIC DNA]</scope>
    <source>
        <strain evidence="9">CM1030</strain>
        <tissue evidence="9">Blood</tissue>
    </source>
</reference>
<feature type="non-terminal residue" evidence="9">
    <location>
        <position position="1"/>
    </location>
</feature>
<accession>A0ABD0NRL0</accession>
<evidence type="ECO:0000256" key="6">
    <source>
        <dbReference type="ARBA" id="ARBA00022989"/>
    </source>
</evidence>
<comment type="subcellular location">
    <subcellularLocation>
        <location evidence="1">Nucleus membrane</location>
        <topology evidence="1">Multi-pass membrane protein</topology>
    </subcellularLocation>
    <subcellularLocation>
        <location evidence="2">Rough endoplasmic reticulum membrane</location>
        <topology evidence="2">Multi-pass membrane protein</topology>
    </subcellularLocation>
</comment>
<keyword evidence="8" id="KW-0539">Nucleus</keyword>
<evidence type="ECO:0000313" key="10">
    <source>
        <dbReference type="Proteomes" id="UP001529510"/>
    </source>
</evidence>
<evidence type="ECO:0000256" key="7">
    <source>
        <dbReference type="ARBA" id="ARBA00023136"/>
    </source>
</evidence>
<evidence type="ECO:0000256" key="2">
    <source>
        <dbReference type="ARBA" id="ARBA00004269"/>
    </source>
</evidence>
<keyword evidence="10" id="KW-1185">Reference proteome</keyword>
<comment type="similarity">
    <text evidence="3">Belongs to the macoilin family.</text>
</comment>
<dbReference type="Proteomes" id="UP001529510">
    <property type="component" value="Unassembled WGS sequence"/>
</dbReference>
<evidence type="ECO:0000256" key="8">
    <source>
        <dbReference type="ARBA" id="ARBA00023242"/>
    </source>
</evidence>
<feature type="non-terminal residue" evidence="9">
    <location>
        <position position="56"/>
    </location>
</feature>
<name>A0ABD0NRL0_CIRMR</name>
<dbReference type="Pfam" id="PF09726">
    <property type="entry name" value="Macoilin"/>
    <property type="match status" value="1"/>
</dbReference>
<keyword evidence="6" id="KW-1133">Transmembrane helix</keyword>
<evidence type="ECO:0000256" key="4">
    <source>
        <dbReference type="ARBA" id="ARBA00022692"/>
    </source>
</evidence>
<evidence type="ECO:0000256" key="5">
    <source>
        <dbReference type="ARBA" id="ARBA00022824"/>
    </source>
</evidence>
<proteinExistence type="inferred from homology"/>
<comment type="caution">
    <text evidence="9">The sequence shown here is derived from an EMBL/GenBank/DDBJ whole genome shotgun (WGS) entry which is preliminary data.</text>
</comment>
<dbReference type="EMBL" id="JAMKFB020000020">
    <property type="protein sequence ID" value="KAL0164533.1"/>
    <property type="molecule type" value="Genomic_DNA"/>
</dbReference>
<evidence type="ECO:0000256" key="3">
    <source>
        <dbReference type="ARBA" id="ARBA00008298"/>
    </source>
</evidence>
<dbReference type="GO" id="GO:0031965">
    <property type="term" value="C:nuclear membrane"/>
    <property type="evidence" value="ECO:0007669"/>
    <property type="project" value="UniProtKB-SubCell"/>
</dbReference>
<evidence type="ECO:0000256" key="1">
    <source>
        <dbReference type="ARBA" id="ARBA00004232"/>
    </source>
</evidence>
<dbReference type="AlphaFoldDB" id="A0ABD0NRL0"/>
<dbReference type="GO" id="GO:0030867">
    <property type="term" value="C:rough endoplasmic reticulum membrane"/>
    <property type="evidence" value="ECO:0007669"/>
    <property type="project" value="UniProtKB-SubCell"/>
</dbReference>
<keyword evidence="7" id="KW-0472">Membrane</keyword>
<evidence type="ECO:0000313" key="9">
    <source>
        <dbReference type="EMBL" id="KAL0164533.1"/>
    </source>
</evidence>
<keyword evidence="4" id="KW-0812">Transmembrane</keyword>
<dbReference type="InterPro" id="IPR019130">
    <property type="entry name" value="Macoilin"/>
</dbReference>
<protein>
    <submittedName>
        <fullName evidence="9">Uncharacterized protein</fullName>
    </submittedName>
</protein>
<keyword evidence="5" id="KW-0256">Endoplasmic reticulum</keyword>
<organism evidence="9 10">
    <name type="scientific">Cirrhinus mrigala</name>
    <name type="common">Mrigala</name>
    <dbReference type="NCBI Taxonomy" id="683832"/>
    <lineage>
        <taxon>Eukaryota</taxon>
        <taxon>Metazoa</taxon>
        <taxon>Chordata</taxon>
        <taxon>Craniata</taxon>
        <taxon>Vertebrata</taxon>
        <taxon>Euteleostomi</taxon>
        <taxon>Actinopterygii</taxon>
        <taxon>Neopterygii</taxon>
        <taxon>Teleostei</taxon>
        <taxon>Ostariophysi</taxon>
        <taxon>Cypriniformes</taxon>
        <taxon>Cyprinidae</taxon>
        <taxon>Labeoninae</taxon>
        <taxon>Labeonini</taxon>
        <taxon>Cirrhinus</taxon>
    </lineage>
</organism>
<sequence>IQCLTKSRQKDKQNCSLLEKKIRMETEARVAVEKQLVEVRAQKFDEATILLRSASH</sequence>
<gene>
    <name evidence="9" type="ORF">M9458_040286</name>
</gene>